<comment type="domain">
    <text evidence="7">Contains large globular domains required for ATP hydrolysis at each terminus and a third globular domain forming a flexible hinge near the middle of the molecule. These domains are separated by coiled-coil structures.</text>
</comment>
<dbReference type="HAMAP" id="MF_01894">
    <property type="entry name" value="Smc_prok"/>
    <property type="match status" value="1"/>
</dbReference>
<dbReference type="InterPro" id="IPR003395">
    <property type="entry name" value="RecF/RecN/SMC_N"/>
</dbReference>
<comment type="subcellular location">
    <subcellularLocation>
        <location evidence="1 7">Cytoplasm</location>
    </subcellularLocation>
</comment>
<dbReference type="GO" id="GO:0030261">
    <property type="term" value="P:chromosome condensation"/>
    <property type="evidence" value="ECO:0007669"/>
    <property type="project" value="InterPro"/>
</dbReference>
<feature type="compositionally biased region" description="Basic and acidic residues" evidence="8">
    <location>
        <begin position="892"/>
        <end position="906"/>
    </location>
</feature>
<evidence type="ECO:0000256" key="6">
    <source>
        <dbReference type="ARBA" id="ARBA00023125"/>
    </source>
</evidence>
<keyword evidence="5 7" id="KW-0175">Coiled coil</keyword>
<dbReference type="GO" id="GO:0016887">
    <property type="term" value="F:ATP hydrolysis activity"/>
    <property type="evidence" value="ECO:0007669"/>
    <property type="project" value="InterPro"/>
</dbReference>
<evidence type="ECO:0000256" key="3">
    <source>
        <dbReference type="ARBA" id="ARBA00022741"/>
    </source>
</evidence>
<dbReference type="InterPro" id="IPR011890">
    <property type="entry name" value="SMC_prok"/>
</dbReference>
<evidence type="ECO:0000256" key="8">
    <source>
        <dbReference type="SAM" id="MobiDB-lite"/>
    </source>
</evidence>
<evidence type="ECO:0000313" key="11">
    <source>
        <dbReference type="Proteomes" id="UP000193870"/>
    </source>
</evidence>
<feature type="region of interest" description="Disordered" evidence="8">
    <location>
        <begin position="876"/>
        <end position="906"/>
    </location>
</feature>
<feature type="coiled-coil region" evidence="7">
    <location>
        <begin position="194"/>
        <end position="235"/>
    </location>
</feature>
<proteinExistence type="inferred from homology"/>
<feature type="coiled-coil region" evidence="7">
    <location>
        <begin position="436"/>
        <end position="470"/>
    </location>
</feature>
<keyword evidence="4 7" id="KW-0067">ATP-binding</keyword>
<keyword evidence="11" id="KW-1185">Reference proteome</keyword>
<evidence type="ECO:0000313" key="10">
    <source>
        <dbReference type="EMBL" id="SLN40465.1"/>
    </source>
</evidence>
<dbReference type="GO" id="GO:0006260">
    <property type="term" value="P:DNA replication"/>
    <property type="evidence" value="ECO:0007669"/>
    <property type="project" value="UniProtKB-UniRule"/>
</dbReference>
<dbReference type="AlphaFoldDB" id="A0A1Y5SHU2"/>
<keyword evidence="2 7" id="KW-0963">Cytoplasm</keyword>
<dbReference type="FunFam" id="3.40.50.300:FF:000901">
    <property type="entry name" value="Chromosome partition protein Smc"/>
    <property type="match status" value="1"/>
</dbReference>
<protein>
    <recommendedName>
        <fullName evidence="7">Chromosome partition protein Smc</fullName>
    </recommendedName>
</protein>
<evidence type="ECO:0000256" key="1">
    <source>
        <dbReference type="ARBA" id="ARBA00004496"/>
    </source>
</evidence>
<keyword evidence="6 7" id="KW-0238">DNA-binding</keyword>
<dbReference type="STRING" id="315423.SAMN04488020_104102"/>
<feature type="coiled-coil region" evidence="7">
    <location>
        <begin position="271"/>
        <end position="379"/>
    </location>
</feature>
<comment type="subunit">
    <text evidence="7">Homodimer.</text>
</comment>
<evidence type="ECO:0000256" key="2">
    <source>
        <dbReference type="ARBA" id="ARBA00022490"/>
    </source>
</evidence>
<dbReference type="EMBL" id="FWFV01000004">
    <property type="protein sequence ID" value="SLN40465.1"/>
    <property type="molecule type" value="Genomic_DNA"/>
</dbReference>
<feature type="binding site" evidence="7">
    <location>
        <begin position="56"/>
        <end position="63"/>
    </location>
    <ligand>
        <name>ATP</name>
        <dbReference type="ChEBI" id="CHEBI:30616"/>
    </ligand>
</feature>
<dbReference type="GO" id="GO:0003677">
    <property type="term" value="F:DNA binding"/>
    <property type="evidence" value="ECO:0007669"/>
    <property type="project" value="UniProtKB-UniRule"/>
</dbReference>
<evidence type="ECO:0000259" key="9">
    <source>
        <dbReference type="Pfam" id="PF02463"/>
    </source>
</evidence>
<dbReference type="PIRSF" id="PIRSF005719">
    <property type="entry name" value="SMC"/>
    <property type="match status" value="1"/>
</dbReference>
<sequence>MGPSALTLASAASNMDAIEQPAGSMQFTRLRLNGFKSFVDQTDLVIQAGLTGVVGPNGCGKSNLLEALRWVMGENRPTAMRGGGMEDVIFAGTATRAARNFAEVSLTIDNADRLAPAQFNDADAIDIIRRITRDAGSAYKAQGKDVRARDVQMLFADAATGATSPALVRQGQISELIHAKPKNRRRILEDAAGIAGLYQRRHEAELKLKGAEANLARLDDTVDQLAQQLNTLARQARQAARYREIGDQLRRAEGLLLYRRWREAEDALDRARTLLQQRATAAAEAERAAREATEAREAADAAMPDLREEDAVARALVQKLELEAASLADQARQADETIQRLSGRLRQLGKDIDRETALNADADESVDRLEDERAELIDATEGFDADLAGAAEAAEDAARVLGEREGALARLTEDVARLAARHQSAERFVADCRNGLARAEAAATTARATVAKAETARIEAAERVAAAEAQQADATDRAARADVALQEAEAARAAIQSDEADARAARAAAESERQALRAEHQALSRLVARDAGQADAVMDRIRVEPGFETALGAALAGDLSAPLTEDGTGWARLPDYDDATPLPDGARPLGSHVTAPAELGRRLAHVGLVEAGQGARMQAALQPGQRLVSAEGHLWRWDGFRTRPEDAPGQAALRLQQKNRLAALDAELADLDDRADSAAEAHAEIEARLKNLTEADRAARDERRAADAQVAEIARTLSRAEADRDLAEGRLQTAEDAVDRHEAEAEGARDSLVEAEKGMEGLADLGTLRAGVADMKMTVDAARMTTMAKRAAHDELKREGDARDKRLAAIARELTSWRGRLENAGGRLGDLTARRDRTEHELAEAERAPRAIAEAQAKTGRALTEATARAETAAAALREGEARQTDTAAAERQTERAAGEAREARAAAEAARDAAAETVQAAEARIREDLDLAPDALVEKLAVTDPAQLPPSREIEVEIATLRQKRDSLGAVNLRAEEDAKEVEAEHGTLISEKADLDAAIAELRKGIAGLNREGRERLLTAFEEVNRSFGTLFQSLFGGGEARLELIESDDPLDAGLEILCQPPGKKLSTLSLLSGGEQTLTAMALIFAVFLANPSPICVLDEVDAPLDDANVTRFCDLLDEMTRRTETRFLIITHHAVTMARMDRLFGVTMAEQGVSQLVSVDLKRAEQMVA</sequence>
<dbReference type="InterPro" id="IPR027417">
    <property type="entry name" value="P-loop_NTPase"/>
</dbReference>
<keyword evidence="3 7" id="KW-0547">Nucleotide-binding</keyword>
<gene>
    <name evidence="10" type="primary">smc_1</name>
    <name evidence="7" type="synonym">smc</name>
    <name evidence="10" type="ORF">PAM7066_01725</name>
</gene>
<evidence type="ECO:0000256" key="5">
    <source>
        <dbReference type="ARBA" id="ARBA00023054"/>
    </source>
</evidence>
<dbReference type="Pfam" id="PF02463">
    <property type="entry name" value="SMC_N"/>
    <property type="match status" value="1"/>
</dbReference>
<dbReference type="InterPro" id="IPR024704">
    <property type="entry name" value="SMC"/>
</dbReference>
<comment type="similarity">
    <text evidence="7">Belongs to the SMC family.</text>
</comment>
<accession>A0A1Y5SHU2</accession>
<dbReference type="GO" id="GO:0005737">
    <property type="term" value="C:cytoplasm"/>
    <property type="evidence" value="ECO:0007669"/>
    <property type="project" value="UniProtKB-SubCell"/>
</dbReference>
<evidence type="ECO:0000256" key="7">
    <source>
        <dbReference type="HAMAP-Rule" id="MF_01894"/>
    </source>
</evidence>
<reference evidence="10 11" key="1">
    <citation type="submission" date="2017-03" db="EMBL/GenBank/DDBJ databases">
        <authorList>
            <person name="Afonso C.L."/>
            <person name="Miller P.J."/>
            <person name="Scott M.A."/>
            <person name="Spackman E."/>
            <person name="Goraichik I."/>
            <person name="Dimitrov K.M."/>
            <person name="Suarez D.L."/>
            <person name="Swayne D.E."/>
        </authorList>
    </citation>
    <scope>NUCLEOTIDE SEQUENCE [LARGE SCALE GENOMIC DNA]</scope>
    <source>
        <strain evidence="10 11">CECT 7066</strain>
    </source>
</reference>
<dbReference type="GO" id="GO:0005524">
    <property type="term" value="F:ATP binding"/>
    <property type="evidence" value="ECO:0007669"/>
    <property type="project" value="UniProtKB-UniRule"/>
</dbReference>
<feature type="coiled-coil region" evidence="7">
    <location>
        <begin position="654"/>
        <end position="758"/>
    </location>
</feature>
<organism evidence="10 11">
    <name type="scientific">Palleronia marisminoris</name>
    <dbReference type="NCBI Taxonomy" id="315423"/>
    <lineage>
        <taxon>Bacteria</taxon>
        <taxon>Pseudomonadati</taxon>
        <taxon>Pseudomonadota</taxon>
        <taxon>Alphaproteobacteria</taxon>
        <taxon>Rhodobacterales</taxon>
        <taxon>Roseobacteraceae</taxon>
        <taxon>Palleronia</taxon>
    </lineage>
</organism>
<evidence type="ECO:0000256" key="4">
    <source>
        <dbReference type="ARBA" id="ARBA00022840"/>
    </source>
</evidence>
<feature type="domain" description="RecF/RecN/SMC N-terminal" evidence="9">
    <location>
        <begin position="28"/>
        <end position="1159"/>
    </location>
</feature>
<dbReference type="GO" id="GO:0007059">
    <property type="term" value="P:chromosome segregation"/>
    <property type="evidence" value="ECO:0007669"/>
    <property type="project" value="UniProtKB-UniRule"/>
</dbReference>
<name>A0A1Y5SHU2_9RHOB</name>
<dbReference type="PANTHER" id="PTHR43977">
    <property type="entry name" value="STRUCTURAL MAINTENANCE OF CHROMOSOMES PROTEIN 3"/>
    <property type="match status" value="1"/>
</dbReference>
<dbReference type="Proteomes" id="UP000193870">
    <property type="component" value="Unassembled WGS sequence"/>
</dbReference>
<feature type="coiled-coil region" evidence="7">
    <location>
        <begin position="499"/>
        <end position="526"/>
    </location>
</feature>
<dbReference type="SUPFAM" id="SSF52540">
    <property type="entry name" value="P-loop containing nucleoside triphosphate hydrolases"/>
    <property type="match status" value="1"/>
</dbReference>
<dbReference type="CDD" id="cd03278">
    <property type="entry name" value="ABC_SMC_barmotin"/>
    <property type="match status" value="1"/>
</dbReference>
<dbReference type="GO" id="GO:0007062">
    <property type="term" value="P:sister chromatid cohesion"/>
    <property type="evidence" value="ECO:0007669"/>
    <property type="project" value="InterPro"/>
</dbReference>
<comment type="function">
    <text evidence="7">Required for chromosome condensation and partitioning.</text>
</comment>
<dbReference type="Gene3D" id="3.40.50.300">
    <property type="entry name" value="P-loop containing nucleotide triphosphate hydrolases"/>
    <property type="match status" value="2"/>
</dbReference>